<dbReference type="SUPFAM" id="SSF56563">
    <property type="entry name" value="Major capsid protein gp5"/>
    <property type="match status" value="1"/>
</dbReference>
<dbReference type="STRING" id="1211777.BN77_0050"/>
<evidence type="ECO:0000313" key="3">
    <source>
        <dbReference type="EMBL" id="CCM76259.1"/>
    </source>
</evidence>
<dbReference type="RefSeq" id="WP_007527249.1">
    <property type="nucleotide sequence ID" value="NZ_HF536772.1"/>
</dbReference>
<dbReference type="Gene3D" id="3.30.2320.10">
    <property type="entry name" value="hypothetical protein PF0899 domain"/>
    <property type="match status" value="1"/>
</dbReference>
<name>K0Q1G3_9HYPH</name>
<dbReference type="HOGENOM" id="CLU_041417_0_0_5"/>
<evidence type="ECO:0000259" key="2">
    <source>
        <dbReference type="Pfam" id="PF05065"/>
    </source>
</evidence>
<comment type="caution">
    <text evidence="3">The sequence shown here is derived from an EMBL/GenBank/DDBJ whole genome shotgun (WGS) entry which is preliminary data.</text>
</comment>
<dbReference type="eggNOG" id="COG4653">
    <property type="taxonomic scope" value="Bacteria"/>
</dbReference>
<dbReference type="NCBIfam" id="TIGR01554">
    <property type="entry name" value="major_cap_HK97"/>
    <property type="match status" value="1"/>
</dbReference>
<dbReference type="Pfam" id="PF05065">
    <property type="entry name" value="Phage_capsid"/>
    <property type="match status" value="1"/>
</dbReference>
<reference evidence="3 4" key="1">
    <citation type="journal article" date="2013" name="Genome Announc.">
        <title>Draft Genome Sequence of Rhizobium mesoamericanum STM3625, a Nitrogen-Fixing Symbiont of Mimosa pudica Isolated in French Guiana (South America).</title>
        <authorList>
            <person name="Moulin L."/>
            <person name="Mornico D."/>
            <person name="Melkonian R."/>
            <person name="Klonowska A."/>
        </authorList>
    </citation>
    <scope>NUCLEOTIDE SEQUENCE [LARGE SCALE GENOMIC DNA]</scope>
    <source>
        <strain evidence="3 4">STM3625</strain>
    </source>
</reference>
<dbReference type="Proteomes" id="UP000009319">
    <property type="component" value="Unassembled WGS sequence"/>
</dbReference>
<dbReference type="Gene3D" id="3.30.2400.10">
    <property type="entry name" value="Major capsid protein gp5"/>
    <property type="match status" value="1"/>
</dbReference>
<sequence length="384" mass="40586">MTNLAFKLETKSASDVDPIEEVKSALDGLANDVKTKLAANDNIADRLAKLEAKANRPAGGAANDNNENIEAKALNTFLRSGAAALDADERKTLNIGTPSAGGYATAPEYSTTIVEKLTQFSPMRSVAAVMSIGTSKVYIPKEATHLAGGWVTETGARPSSEPTFDQVEINAYEHAVIVPVSLQLIEDSFVDLQAYIAGMIAKQFGKAEATAFVTGDGNGKPLGFLDSTLLAGYQTVTAAQAGTNLVEKLIELHYSLPTAYAQNASWAMNRKTMGVIRAALDTSSKGTLWSDSLANGTPATLMGRPIAEMPDMADFAPAVAADTYPVAFGDFSSGYQIVDRVGVQIMRDDYTGADNGIVKIRARRRVGGKLVNAEAIALLKSDTP</sequence>
<proteinExistence type="predicted"/>
<evidence type="ECO:0000256" key="1">
    <source>
        <dbReference type="ARBA" id="ARBA00004328"/>
    </source>
</evidence>
<evidence type="ECO:0000313" key="4">
    <source>
        <dbReference type="Proteomes" id="UP000009319"/>
    </source>
</evidence>
<protein>
    <submittedName>
        <fullName evidence="3">Phage major capsid protein, HK97 family</fullName>
    </submittedName>
</protein>
<dbReference type="EMBL" id="CANI01000023">
    <property type="protein sequence ID" value="CCM76259.1"/>
    <property type="molecule type" value="Genomic_DNA"/>
</dbReference>
<dbReference type="InterPro" id="IPR024455">
    <property type="entry name" value="Phage_capsid"/>
</dbReference>
<organism evidence="3 4">
    <name type="scientific">Rhizobium mesoamericanum STM3625</name>
    <dbReference type="NCBI Taxonomy" id="1211777"/>
    <lineage>
        <taxon>Bacteria</taxon>
        <taxon>Pseudomonadati</taxon>
        <taxon>Pseudomonadota</taxon>
        <taxon>Alphaproteobacteria</taxon>
        <taxon>Hyphomicrobiales</taxon>
        <taxon>Rhizobiaceae</taxon>
        <taxon>Rhizobium/Agrobacterium group</taxon>
        <taxon>Rhizobium</taxon>
    </lineage>
</organism>
<dbReference type="InterPro" id="IPR054612">
    <property type="entry name" value="Phage_capsid-like_C"/>
</dbReference>
<gene>
    <name evidence="3" type="ORF">BN77_0050</name>
</gene>
<keyword evidence="4" id="KW-1185">Reference proteome</keyword>
<comment type="subcellular location">
    <subcellularLocation>
        <location evidence="1">Virion</location>
    </subcellularLocation>
</comment>
<dbReference type="AlphaFoldDB" id="K0Q1G3"/>
<feature type="domain" description="Phage capsid-like C-terminal" evidence="2">
    <location>
        <begin position="101"/>
        <end position="380"/>
    </location>
</feature>
<accession>K0Q1G3</accession>